<evidence type="ECO:0000259" key="1">
    <source>
        <dbReference type="Pfam" id="PF06634"/>
    </source>
</evidence>
<dbReference type="Pfam" id="PF06634">
    <property type="entry name" value="DUF1156"/>
    <property type="match status" value="1"/>
</dbReference>
<accession>A0AAU7QV67</accession>
<gene>
    <name evidence="2" type="ORF">ABIH81_18720</name>
</gene>
<dbReference type="SUPFAM" id="SSF53335">
    <property type="entry name" value="S-adenosyl-L-methionine-dependent methyltransferases"/>
    <property type="match status" value="1"/>
</dbReference>
<organism evidence="2">
    <name type="scientific">Micromonospora sp. HUAS YX12</name>
    <dbReference type="NCBI Taxonomy" id="3156396"/>
    <lineage>
        <taxon>Bacteria</taxon>
        <taxon>Bacillati</taxon>
        <taxon>Actinomycetota</taxon>
        <taxon>Actinomycetes</taxon>
        <taxon>Micromonosporales</taxon>
        <taxon>Micromonosporaceae</taxon>
        <taxon>Micromonospora</taxon>
    </lineage>
</organism>
<dbReference type="InterPro" id="IPR009537">
    <property type="entry name" value="DUF1156"/>
</dbReference>
<reference evidence="2" key="1">
    <citation type="submission" date="2024-06" db="EMBL/GenBank/DDBJ databases">
        <title>Micromonospora sp. strain HUAS YX12 genome sequences.</title>
        <authorList>
            <person name="Mo P."/>
        </authorList>
    </citation>
    <scope>NUCLEOTIDE SEQUENCE</scope>
    <source>
        <strain evidence="2">HUAS YX12</strain>
    </source>
</reference>
<name>A0AAU7QV67_9ACTN</name>
<dbReference type="AlphaFoldDB" id="A0AAU7QV67"/>
<proteinExistence type="predicted"/>
<dbReference type="EMBL" id="CP157974">
    <property type="protein sequence ID" value="XBT79695.1"/>
    <property type="molecule type" value="Genomic_DNA"/>
</dbReference>
<sequence length="926" mass="101354">MTEVRKRKLIEVALPLEVINRESAREKAIRHGHPSTLHLWWSRKPLAAARAMLFAQLVDDPSAHTDRFPDEEAQAAERKRLFDIIEELVVWENTKDEKVLQKARAEIWKSCDGNPPPILDPFAGGGSIPLEAQRLGLEAHASDLNPVAVLINKALIEIPPKWAGRPPVFPGAADSQIHSWSGTTGLAEDIRRYGQWMRDEAEKRIGHLYPKVKLSDGTKATVIAWIWARTVRCPNPACGIEMPLVNKWSLGKKKGKEAYIVPAVEDGQVVFDISTDITKAPTKGTLSRTGAVCIGCGDGAPLTYVRAEGKAGRIGAKMMAIAAEGNRRRFYLPSNDEHVAAADVPVPVDVPDTELPEQALGFRVQAYGMTRHAELFTNRQLMALATFSDLVQEARERVVADAVAMRMPVGESLESGGSAAHAYADSIAIYLAAALSRALDYHNALCTWRSDPKNEGVGHLFARQAIAMVWDYCEGNPFSSSSGNMGDASTWVANAVARLGQGSKGGRVDQQDAGRIDPRGALVSTDPPYYDNIGYSGLSDFFYVWLRRSLRNVTPKLVDTMLTPKADELVADAFRHGDADRAERFFQDGFERVFARVRAGTPEGYPITVFYAFKQSESDDHGEASTGWETLLEGMIRTGWSVTGTWPIRTELGNRTRNIDSNALASSIVLACRPRAATAVTTDRRGLITALRGQLPEALRKLQQGSIAPVDLAQAAIGPGMGIFSSYAHVAEPDGSQMRVRTALTLINQVLAEVLTEQEGDLDADSRFALKWFEQHGWTEGLYGSAETLAKAMNTSVAGMERAGVLRARAGKVKLITPEDLSDSYDPAGDERVTVWEIVAHLVRRLESRGVDAAAQFMVEAQAYVDMDAVKELGYLLYSICDKQGWAPQALRFNNLVTSWSDVDRAARTVSAARPVQGAFDFGADE</sequence>
<dbReference type="RefSeq" id="WP_349876175.1">
    <property type="nucleotide sequence ID" value="NZ_CP157974.1"/>
</dbReference>
<dbReference type="InterPro" id="IPR029063">
    <property type="entry name" value="SAM-dependent_MTases_sf"/>
</dbReference>
<evidence type="ECO:0000313" key="2">
    <source>
        <dbReference type="EMBL" id="XBT79695.1"/>
    </source>
</evidence>
<dbReference type="REBASE" id="838870">
    <property type="entry name" value="M.MspYX12ORF18720P"/>
</dbReference>
<protein>
    <submittedName>
        <fullName evidence="2">DUF1156 domain-containing protein</fullName>
    </submittedName>
</protein>
<feature type="domain" description="DUF1156" evidence="1">
    <location>
        <begin position="13"/>
        <end position="84"/>
    </location>
</feature>